<name>A0A833JBT2_9BACT</name>
<dbReference type="InterPro" id="IPR024769">
    <property type="entry name" value="TcdA/TcdB_pore_forming"/>
</dbReference>
<accession>A0A833JBT2</accession>
<evidence type="ECO:0000313" key="3">
    <source>
        <dbReference type="Proteomes" id="UP000442694"/>
    </source>
</evidence>
<dbReference type="Proteomes" id="UP000442694">
    <property type="component" value="Unassembled WGS sequence"/>
</dbReference>
<evidence type="ECO:0000313" key="2">
    <source>
        <dbReference type="EMBL" id="KAB8029811.1"/>
    </source>
</evidence>
<dbReference type="AlphaFoldDB" id="A0A833JBT2"/>
<sequence>MITIKKSIQKKILTLSLSGIACSCNKQYQNEKGKELIFIQSITKTSNSCSPLNEDKISQEESLEKDKIVLFFQNSISADEKESLKETLNQYYSRKEKDVEPIANLLSHLEELMHKYHDILNKQSIKSLFNIEEYINKTSDIYIDTVKKVNKSNNSSLIKYKKEPVFGALNNTDFSIEKYLITLESEDKAAQFNNTIKKYITLHNLDENFIPFPDSIKTNSIKLINIKSGEIKIIALENIDDFIKLNDFKKYINENINNLSFYVKKDSSGNLHLQDINSMHSLSAGLGIKTIIDYFSNHRKDILFSSRSDETNLSKMLKIHTFINIAQAGFDDLTEIEKIHHIFRTLNSTALEDNINFFNAISKVGAKISLGLNTTNIVLDAIELANAESATQKIKFGTELSFDSAGLSLGVGSSILNLVGASTASAALSTMAVPFTGLAIGFNAFANASAHAQEQSVNLASYFYHYEQEIKKYKSSPSYESAFQNEIKNLPFVPLAYKNNQFINNKLQSASFNNVMIKGLDLRTANNMTLHFGDHYVYQTSRYDSLDTISHTYLSSFGPNPAPIINNQHLLPIKNLLNFSLGNEDSVVLNNIKSEKPIILPVVPTTDISYSFHYTPGILARHDAELSSVLKMQRNGKFLFEYMTGIFAEFAIRELFFDYKKTDISIYLAENSRFLYTPKIPEKWNNLITYNLFGNNGHYFLKIDKEAHYNIHTLGDNDKWIFDISTLTEKIIIEKNSIKADSFQINFLTFKKPKEILLLHKLGEITSVQLDEEKQTYTLFDFNKLALNLAQFKKMLQSRVLENKQEHGFIEIENYPIFENHSGKVWYDIKNNQIININNLKSLGETQGDYTQENTLSLVSRIGNQLYFYDKNNYKLYYQKDLTSNIYLLEDNIENITFFLDHLIIEKKDGFVISVKNPQDKTLLEIKKDDLKKEMILKIAKKKRYKLNNEILLFNQNNKFYAWYLTHIDLIVDIKKINNHIEAPHL</sequence>
<dbReference type="RefSeq" id="WP_152213154.1">
    <property type="nucleotide sequence ID" value="NZ_WFLN01000007.1"/>
</dbReference>
<reference evidence="2 3" key="1">
    <citation type="submission" date="2019-10" db="EMBL/GenBank/DDBJ databases">
        <title>New genus of Silvanigrellaceae.</title>
        <authorList>
            <person name="Pitt A."/>
            <person name="Hahn M.W."/>
        </authorList>
    </citation>
    <scope>NUCLEOTIDE SEQUENCE [LARGE SCALE GENOMIC DNA]</scope>
    <source>
        <strain evidence="2 3">33A1-SZDP</strain>
    </source>
</reference>
<dbReference type="Pfam" id="PF12920">
    <property type="entry name" value="TcdA_TcdB_pore"/>
    <property type="match status" value="1"/>
</dbReference>
<organism evidence="2 3">
    <name type="scientific">Fluviispira multicolorata</name>
    <dbReference type="NCBI Taxonomy" id="2654512"/>
    <lineage>
        <taxon>Bacteria</taxon>
        <taxon>Pseudomonadati</taxon>
        <taxon>Bdellovibrionota</taxon>
        <taxon>Oligoflexia</taxon>
        <taxon>Silvanigrellales</taxon>
        <taxon>Silvanigrellaceae</taxon>
        <taxon>Fluviispira</taxon>
    </lineage>
</organism>
<dbReference type="PROSITE" id="PS51257">
    <property type="entry name" value="PROKAR_LIPOPROTEIN"/>
    <property type="match status" value="1"/>
</dbReference>
<keyword evidence="3" id="KW-1185">Reference proteome</keyword>
<proteinExistence type="predicted"/>
<gene>
    <name evidence="2" type="ORF">GCL57_09740</name>
</gene>
<feature type="domain" description="TcdA/TcdB toxin pore forming" evidence="1">
    <location>
        <begin position="190"/>
        <end position="876"/>
    </location>
</feature>
<protein>
    <recommendedName>
        <fullName evidence="1">TcdA/TcdB toxin pore forming domain-containing protein</fullName>
    </recommendedName>
</protein>
<comment type="caution">
    <text evidence="2">The sequence shown here is derived from an EMBL/GenBank/DDBJ whole genome shotgun (WGS) entry which is preliminary data.</text>
</comment>
<dbReference type="EMBL" id="WFLN01000007">
    <property type="protein sequence ID" value="KAB8029811.1"/>
    <property type="molecule type" value="Genomic_DNA"/>
</dbReference>
<evidence type="ECO:0000259" key="1">
    <source>
        <dbReference type="Pfam" id="PF12920"/>
    </source>
</evidence>